<evidence type="ECO:0000256" key="2">
    <source>
        <dbReference type="ARBA" id="ARBA00022598"/>
    </source>
</evidence>
<evidence type="ECO:0000256" key="6">
    <source>
        <dbReference type="ARBA" id="ARBA00048539"/>
    </source>
</evidence>
<comment type="catalytic activity">
    <reaction evidence="6">
        <text>cytidine(34) in tRNA(Ile2) + L-lysine + ATP = lysidine(34) in tRNA(Ile2) + AMP + diphosphate + H(+)</text>
        <dbReference type="Rhea" id="RHEA:43744"/>
        <dbReference type="Rhea" id="RHEA-COMP:10625"/>
        <dbReference type="Rhea" id="RHEA-COMP:10670"/>
        <dbReference type="ChEBI" id="CHEBI:15378"/>
        <dbReference type="ChEBI" id="CHEBI:30616"/>
        <dbReference type="ChEBI" id="CHEBI:32551"/>
        <dbReference type="ChEBI" id="CHEBI:33019"/>
        <dbReference type="ChEBI" id="CHEBI:82748"/>
        <dbReference type="ChEBI" id="CHEBI:83665"/>
        <dbReference type="ChEBI" id="CHEBI:456215"/>
        <dbReference type="EC" id="6.3.4.19"/>
    </reaction>
</comment>
<dbReference type="OrthoDB" id="434144at2759"/>
<keyword evidence="4" id="KW-0547">Nucleotide-binding</keyword>
<dbReference type="Gene3D" id="3.40.50.620">
    <property type="entry name" value="HUPs"/>
    <property type="match status" value="1"/>
</dbReference>
<evidence type="ECO:0000256" key="1">
    <source>
        <dbReference type="ARBA" id="ARBA00013267"/>
    </source>
</evidence>
<keyword evidence="2" id="KW-0436">Ligase</keyword>
<keyword evidence="5" id="KW-0067">ATP-binding</keyword>
<reference evidence="9" key="1">
    <citation type="journal article" date="2012" name="MBio">
        <title>Comparative genome analysis of Trichophyton rubrum and related dermatophytes reveals candidate genes involved in infection.</title>
        <authorList>
            <person name="Martinez D.A."/>
            <person name="Oliver B.G."/>
            <person name="Graeser Y."/>
            <person name="Goldberg J.M."/>
            <person name="Li W."/>
            <person name="Martinez-Rossi N.M."/>
            <person name="Monod M."/>
            <person name="Shelest E."/>
            <person name="Barton R.C."/>
            <person name="Birch E."/>
            <person name="Brakhage A.A."/>
            <person name="Chen Z."/>
            <person name="Gurr S.J."/>
            <person name="Heiman D."/>
            <person name="Heitman J."/>
            <person name="Kosti I."/>
            <person name="Rossi A."/>
            <person name="Saif S."/>
            <person name="Samalova M."/>
            <person name="Saunders C.W."/>
            <person name="Shea T."/>
            <person name="Summerbell R.C."/>
            <person name="Xu J."/>
            <person name="Young S."/>
            <person name="Zeng Q."/>
            <person name="Birren B.W."/>
            <person name="Cuomo C.A."/>
            <person name="White T.C."/>
        </authorList>
    </citation>
    <scope>NUCLEOTIDE SEQUENCE [LARGE SCALE GENOMIC DNA]</scope>
    <source>
        <strain evidence="9">ATCC MYA-4605 / CBS 113480</strain>
    </source>
</reference>
<dbReference type="HAMAP" id="MF_01161">
    <property type="entry name" value="tRNA_Ile_lys_synt"/>
    <property type="match status" value="1"/>
</dbReference>
<organism evidence="8 9">
    <name type="scientific">Arthroderma otae (strain ATCC MYA-4605 / CBS 113480)</name>
    <name type="common">Microsporum canis</name>
    <dbReference type="NCBI Taxonomy" id="554155"/>
    <lineage>
        <taxon>Eukaryota</taxon>
        <taxon>Fungi</taxon>
        <taxon>Dikarya</taxon>
        <taxon>Ascomycota</taxon>
        <taxon>Pezizomycotina</taxon>
        <taxon>Eurotiomycetes</taxon>
        <taxon>Eurotiomycetidae</taxon>
        <taxon>Onygenales</taxon>
        <taxon>Arthrodermataceae</taxon>
        <taxon>Microsporum</taxon>
    </lineage>
</organism>
<dbReference type="GO" id="GO:0032267">
    <property type="term" value="F:tRNA(Ile)-lysidine synthase activity"/>
    <property type="evidence" value="ECO:0007669"/>
    <property type="project" value="UniProtKB-EC"/>
</dbReference>
<evidence type="ECO:0000256" key="4">
    <source>
        <dbReference type="ARBA" id="ARBA00022741"/>
    </source>
</evidence>
<proteinExistence type="inferred from homology"/>
<dbReference type="GO" id="GO:0008033">
    <property type="term" value="P:tRNA processing"/>
    <property type="evidence" value="ECO:0007669"/>
    <property type="project" value="UniProtKB-KW"/>
</dbReference>
<dbReference type="PANTHER" id="PTHR43033">
    <property type="entry name" value="TRNA(ILE)-LYSIDINE SYNTHASE-RELATED"/>
    <property type="match status" value="1"/>
</dbReference>
<dbReference type="GO" id="GO:0005524">
    <property type="term" value="F:ATP binding"/>
    <property type="evidence" value="ECO:0007669"/>
    <property type="project" value="UniProtKB-KW"/>
</dbReference>
<dbReference type="eggNOG" id="ENOG502QQNE">
    <property type="taxonomic scope" value="Eukaryota"/>
</dbReference>
<dbReference type="AlphaFoldDB" id="C5FR47"/>
<keyword evidence="9" id="KW-1185">Reference proteome</keyword>
<evidence type="ECO:0000313" key="9">
    <source>
        <dbReference type="Proteomes" id="UP000002035"/>
    </source>
</evidence>
<dbReference type="EC" id="6.3.4.19" evidence="1"/>
<dbReference type="OMA" id="ARIPECH"/>
<dbReference type="PANTHER" id="PTHR43033:SF1">
    <property type="entry name" value="TRNA(ILE)-LYSIDINE SYNTHASE-RELATED"/>
    <property type="match status" value="1"/>
</dbReference>
<dbReference type="InterPro" id="IPR012795">
    <property type="entry name" value="tRNA_Ile_lys_synt_N"/>
</dbReference>
<dbReference type="InterPro" id="IPR012094">
    <property type="entry name" value="tRNA_Ile_lys_synt"/>
</dbReference>
<feature type="domain" description="tRNA(Ile)-lysidine/2-thiocytidine synthase N-terminal" evidence="7">
    <location>
        <begin position="42"/>
        <end position="282"/>
    </location>
</feature>
<evidence type="ECO:0000259" key="7">
    <source>
        <dbReference type="Pfam" id="PF01171"/>
    </source>
</evidence>
<dbReference type="Pfam" id="PF01171">
    <property type="entry name" value="ATP_bind_3"/>
    <property type="match status" value="1"/>
</dbReference>
<dbReference type="InterPro" id="IPR011063">
    <property type="entry name" value="TilS/TtcA_N"/>
</dbReference>
<keyword evidence="3" id="KW-0819">tRNA processing</keyword>
<name>C5FR47_ARTOC</name>
<sequence>MSSGRSFGALASSPIAPLEFYRALTGLWATWERGKHVPLQRIGLAVSGGSDSMALAYLCSRLVSPDFIPGLDLKAYIVDHKFRPESSREAHLVADRIEKLGIQSKVLTIPWPAGETLTKNGFETQARMLRYQALGKACAADSIRALLLGHHQDDNVETALMRVSKGHRKLGLIGFDEIAPIPECHGLYGVSKSGFTASLQDIVESTNMDGTVPYPSSRIIARNINSTSGQMQISTGGVYLLRPFRSFSKPRLVATCQDNKIPFVSDSTNEDRTFTIRNTVRQLLESEDLLPRALQRPSILSLVDKSREHTEKFRLLCDSLLKKVEILNFDTHFGTLVIKMPAMSELPQDQRKAVDKQTSLPDGIRDIYASVMRSLCDIISPYPDRWSPLSHFRNPACKAFLGFDPSGMNGTVFTVGGVLWQSIKQKSGRKSVSKSLPPNLPGNLQVQNQEFSPFSDGQDNIWLLSRQPMHSGKTQPTTEFVLRIPNYRVTRTKKGVILQAEDKRERQGTGKFIYTDWTDWKLWDNRYWIRIRGRSSIQQHGHLQEGTEQGGAVRRSLGRDIAKGDLSRGEGHELHTHSHLALQNSTLADYLAPQTILSKSTTLSKKSASVSPITPSVFQKLLTLLAPGKIRFSAPILTDVVPEKGDGEELENLQEQLLGMPSLPMSFRTKIRVRTPVMNAEGKNVAATLDVPWGIEWEIRYKWIDPNTVRAVSWHSI</sequence>
<dbReference type="GeneID" id="9230256"/>
<gene>
    <name evidence="8" type="ORF">MCYG_05169</name>
</gene>
<dbReference type="NCBIfam" id="TIGR02432">
    <property type="entry name" value="lysidine_TilS_N"/>
    <property type="match status" value="1"/>
</dbReference>
<dbReference type="RefSeq" id="XP_002845300.1">
    <property type="nucleotide sequence ID" value="XM_002845254.1"/>
</dbReference>
<dbReference type="InterPro" id="IPR014729">
    <property type="entry name" value="Rossmann-like_a/b/a_fold"/>
</dbReference>
<protein>
    <recommendedName>
        <fullName evidence="1">tRNA(Ile)-lysidine synthetase</fullName>
        <ecNumber evidence="1">6.3.4.19</ecNumber>
    </recommendedName>
</protein>
<accession>C5FR47</accession>
<dbReference type="HOGENOM" id="CLU_015599_1_0_1"/>
<evidence type="ECO:0000256" key="3">
    <source>
        <dbReference type="ARBA" id="ARBA00022694"/>
    </source>
</evidence>
<dbReference type="Proteomes" id="UP000002035">
    <property type="component" value="Unassembled WGS sequence"/>
</dbReference>
<dbReference type="STRING" id="554155.C5FR47"/>
<dbReference type="SUPFAM" id="SSF52402">
    <property type="entry name" value="Adenine nucleotide alpha hydrolases-like"/>
    <property type="match status" value="1"/>
</dbReference>
<dbReference type="EMBL" id="DS995705">
    <property type="protein sequence ID" value="EEQ32350.1"/>
    <property type="molecule type" value="Genomic_DNA"/>
</dbReference>
<evidence type="ECO:0000313" key="8">
    <source>
        <dbReference type="EMBL" id="EEQ32350.1"/>
    </source>
</evidence>
<dbReference type="VEuPathDB" id="FungiDB:MCYG_05169"/>
<dbReference type="CDD" id="cd01992">
    <property type="entry name" value="TilS_N"/>
    <property type="match status" value="1"/>
</dbReference>
<evidence type="ECO:0000256" key="5">
    <source>
        <dbReference type="ARBA" id="ARBA00022840"/>
    </source>
</evidence>